<gene>
    <name evidence="1" type="ORF">BN1224_H12_DY_00480</name>
</gene>
<evidence type="ECO:0000313" key="1">
    <source>
        <dbReference type="EMBL" id="CRI43700.1"/>
    </source>
</evidence>
<proteinExistence type="predicted"/>
<dbReference type="AlphaFoldDB" id="A0A0F7WUD7"/>
<organism evidence="1">
    <name type="scientific">Chlamydia pneumoniae</name>
    <name type="common">Chlamydophila pneumoniae</name>
    <dbReference type="NCBI Taxonomy" id="83558"/>
    <lineage>
        <taxon>Bacteria</taxon>
        <taxon>Pseudomonadati</taxon>
        <taxon>Chlamydiota</taxon>
        <taxon>Chlamydiia</taxon>
        <taxon>Chlamydiales</taxon>
        <taxon>Chlamydiaceae</taxon>
        <taxon>Chlamydia/Chlamydophila group</taxon>
        <taxon>Chlamydia</taxon>
    </lineage>
</organism>
<protein>
    <submittedName>
        <fullName evidence="1">Uncharacterized protein</fullName>
    </submittedName>
</protein>
<name>A0A0F7WUD7_CHLPN</name>
<reference evidence="1" key="1">
    <citation type="submission" date="2015-05" db="EMBL/GenBank/DDBJ databases">
        <authorList>
            <person name="Rattei Thomas"/>
        </authorList>
    </citation>
    <scope>NUCLEOTIDE SEQUENCE</scope>
    <source>
        <strain evidence="1">H12</strain>
    </source>
</reference>
<sequence>MKKAISKILSDSYSHKKFAIFKIRKRRPEKGCKKRLDTTI</sequence>
<accession>A0A0F7WUD7</accession>
<dbReference type="EMBL" id="LN847179">
    <property type="protein sequence ID" value="CRI43700.1"/>
    <property type="molecule type" value="Genomic_DNA"/>
</dbReference>